<evidence type="ECO:0000256" key="2">
    <source>
        <dbReference type="ARBA" id="ARBA00022729"/>
    </source>
</evidence>
<dbReference type="Proteomes" id="UP001322481">
    <property type="component" value="Chromosome"/>
</dbReference>
<gene>
    <name evidence="4" type="ORF">U0R22_004655</name>
</gene>
<dbReference type="Pfam" id="PF13458">
    <property type="entry name" value="Peripla_BP_6"/>
    <property type="match status" value="1"/>
</dbReference>
<name>A0ABZ0VTC9_9HYPH</name>
<dbReference type="CDD" id="cd06331">
    <property type="entry name" value="PBP1_AmiC-like"/>
    <property type="match status" value="1"/>
</dbReference>
<evidence type="ECO:0000313" key="5">
    <source>
        <dbReference type="Proteomes" id="UP001322481"/>
    </source>
</evidence>
<evidence type="ECO:0000256" key="1">
    <source>
        <dbReference type="ARBA" id="ARBA00010062"/>
    </source>
</evidence>
<dbReference type="PANTHER" id="PTHR47628:SF1">
    <property type="entry name" value="ALIPHATIC AMIDASE EXPRESSION-REGULATING PROTEIN"/>
    <property type="match status" value="1"/>
</dbReference>
<evidence type="ECO:0000313" key="4">
    <source>
        <dbReference type="EMBL" id="WQC00449.1"/>
    </source>
</evidence>
<dbReference type="RefSeq" id="WP_322415251.1">
    <property type="nucleotide sequence ID" value="NZ_CP139858.1"/>
</dbReference>
<keyword evidence="5" id="KW-1185">Reference proteome</keyword>
<dbReference type="EMBL" id="CP139858">
    <property type="protein sequence ID" value="WQC00449.1"/>
    <property type="molecule type" value="Genomic_DNA"/>
</dbReference>
<feature type="domain" description="Leucine-binding protein" evidence="3">
    <location>
        <begin position="26"/>
        <end position="370"/>
    </location>
</feature>
<sequence>MRRLPPWRRRAPTNPHIWRNQMDPKPIKIGLIAELTGPLSFMGVANANLTTMLVDDINAKGGLLGRPVELVIEDGETTDSVAKAKAAKLVDVDKVDVVVGGIYSSTRLAIKSEAVTRGRTLYIYTEQYEGQENDPLIFCTGPVPAQQVEPLIPWLMNGTGAKRFYLPSADYIWPHLLNKAASRAVRANGGEIVGEEYFPLDTVDFRRTVRQIMASGTDVVFNTIVPPGLTPFLEELHKAGFGKRGGKIVCTYFDENFFNLVPSEQIEGLYSCLDYYQELDEPFGRALLRRYGERFPGGATLTAGSGCTGHYRAIKMWEAAVKEAGSAERDAVIRALDHARISEGPGGPAEMVPGQHHVRMNMYIAQAQAGRFRVVKNLGLIDPKERVLSDELSNAG</sequence>
<comment type="similarity">
    <text evidence="1">Belongs to the leucine-binding protein family.</text>
</comment>
<organism evidence="4 5">
    <name type="scientific">Mesorhizobium huakuii</name>
    <dbReference type="NCBI Taxonomy" id="28104"/>
    <lineage>
        <taxon>Bacteria</taxon>
        <taxon>Pseudomonadati</taxon>
        <taxon>Pseudomonadota</taxon>
        <taxon>Alphaproteobacteria</taxon>
        <taxon>Hyphomicrobiales</taxon>
        <taxon>Phyllobacteriaceae</taxon>
        <taxon>Mesorhizobium</taxon>
    </lineage>
</organism>
<dbReference type="InterPro" id="IPR028081">
    <property type="entry name" value="Leu-bd"/>
</dbReference>
<reference evidence="4 5" key="1">
    <citation type="submission" date="2023-11" db="EMBL/GenBank/DDBJ databases">
        <authorList>
            <person name="Panchal A.K."/>
            <person name="Meaney J.S."/>
            <person name="Karas B.J."/>
            <person name="diCenzo G.C."/>
        </authorList>
    </citation>
    <scope>NUCLEOTIDE SEQUENCE [LARGE SCALE GENOMIC DNA]</scope>
    <source>
        <strain evidence="4 5">NZP2235</strain>
    </source>
</reference>
<keyword evidence="2" id="KW-0732">Signal</keyword>
<evidence type="ECO:0000259" key="3">
    <source>
        <dbReference type="Pfam" id="PF13458"/>
    </source>
</evidence>
<proteinExistence type="inferred from homology"/>
<dbReference type="Gene3D" id="3.40.50.2300">
    <property type="match status" value="2"/>
</dbReference>
<dbReference type="SUPFAM" id="SSF53822">
    <property type="entry name" value="Periplasmic binding protein-like I"/>
    <property type="match status" value="1"/>
</dbReference>
<protein>
    <submittedName>
        <fullName evidence="4">Substrate-binding protein</fullName>
    </submittedName>
</protein>
<dbReference type="PANTHER" id="PTHR47628">
    <property type="match status" value="1"/>
</dbReference>
<accession>A0ABZ0VTC9</accession>
<dbReference type="InterPro" id="IPR028082">
    <property type="entry name" value="Peripla_BP_I"/>
</dbReference>